<organism evidence="2 3">
    <name type="scientific">Oedothorax gibbosus</name>
    <dbReference type="NCBI Taxonomy" id="931172"/>
    <lineage>
        <taxon>Eukaryota</taxon>
        <taxon>Metazoa</taxon>
        <taxon>Ecdysozoa</taxon>
        <taxon>Arthropoda</taxon>
        <taxon>Chelicerata</taxon>
        <taxon>Arachnida</taxon>
        <taxon>Araneae</taxon>
        <taxon>Araneomorphae</taxon>
        <taxon>Entelegynae</taxon>
        <taxon>Araneoidea</taxon>
        <taxon>Linyphiidae</taxon>
        <taxon>Erigoninae</taxon>
        <taxon>Oedothorax</taxon>
    </lineage>
</organism>
<keyword evidence="1" id="KW-0732">Signal</keyword>
<evidence type="ECO:0008006" key="4">
    <source>
        <dbReference type="Google" id="ProtNLM"/>
    </source>
</evidence>
<dbReference type="AlphaFoldDB" id="A0AAV6TY00"/>
<keyword evidence="3" id="KW-1185">Reference proteome</keyword>
<dbReference type="Proteomes" id="UP000827092">
    <property type="component" value="Unassembled WGS sequence"/>
</dbReference>
<accession>A0AAV6TY00</accession>
<reference evidence="2 3" key="1">
    <citation type="journal article" date="2022" name="Nat. Ecol. Evol.">
        <title>A masculinizing supergene underlies an exaggerated male reproductive morph in a spider.</title>
        <authorList>
            <person name="Hendrickx F."/>
            <person name="De Corte Z."/>
            <person name="Sonet G."/>
            <person name="Van Belleghem S.M."/>
            <person name="Kostlbacher S."/>
            <person name="Vangestel C."/>
        </authorList>
    </citation>
    <scope>NUCLEOTIDE SEQUENCE [LARGE SCALE GENOMIC DNA]</scope>
    <source>
        <strain evidence="2">W744_W776</strain>
    </source>
</reference>
<evidence type="ECO:0000313" key="3">
    <source>
        <dbReference type="Proteomes" id="UP000827092"/>
    </source>
</evidence>
<proteinExistence type="predicted"/>
<feature type="signal peptide" evidence="1">
    <location>
        <begin position="1"/>
        <end position="22"/>
    </location>
</feature>
<evidence type="ECO:0000313" key="2">
    <source>
        <dbReference type="EMBL" id="KAG8176351.1"/>
    </source>
</evidence>
<evidence type="ECO:0000256" key="1">
    <source>
        <dbReference type="SAM" id="SignalP"/>
    </source>
</evidence>
<dbReference type="EMBL" id="JAFNEN010000892">
    <property type="protein sequence ID" value="KAG8176351.1"/>
    <property type="molecule type" value="Genomic_DNA"/>
</dbReference>
<protein>
    <recommendedName>
        <fullName evidence="4">Cuticle protein</fullName>
    </recommendedName>
</protein>
<sequence length="107" mass="11339">MKGYISFLVLFATILLSALSTAQRYPYRPYGAVRSYYYSGAPAVAPYAAPYAAYAAAPVAAAPYAAAVLPDYYGLAASAALSYPGYGYGYGYPYLGAYAAGYPYVKK</sequence>
<gene>
    <name evidence="2" type="ORF">JTE90_003312</name>
</gene>
<comment type="caution">
    <text evidence="2">The sequence shown here is derived from an EMBL/GenBank/DDBJ whole genome shotgun (WGS) entry which is preliminary data.</text>
</comment>
<feature type="chain" id="PRO_5043439922" description="Cuticle protein" evidence="1">
    <location>
        <begin position="23"/>
        <end position="107"/>
    </location>
</feature>
<name>A0AAV6TY00_9ARAC</name>